<name>A0ABN3E2C6_9MICO</name>
<evidence type="ECO:0008006" key="11">
    <source>
        <dbReference type="Google" id="ProtNLM"/>
    </source>
</evidence>
<keyword evidence="2" id="KW-0813">Transport</keyword>
<evidence type="ECO:0000256" key="4">
    <source>
        <dbReference type="ARBA" id="ARBA00022927"/>
    </source>
</evidence>
<organism evidence="9 10">
    <name type="scientific">Herbiconiux moechotypicola</name>
    <dbReference type="NCBI Taxonomy" id="637393"/>
    <lineage>
        <taxon>Bacteria</taxon>
        <taxon>Bacillati</taxon>
        <taxon>Actinomycetota</taxon>
        <taxon>Actinomycetes</taxon>
        <taxon>Micrococcales</taxon>
        <taxon>Microbacteriaceae</taxon>
        <taxon>Herbiconiux</taxon>
    </lineage>
</organism>
<dbReference type="Gene3D" id="1.20.5.3310">
    <property type="match status" value="1"/>
</dbReference>
<dbReference type="EMBL" id="BAAAQY010000012">
    <property type="protein sequence ID" value="GAA2246700.1"/>
    <property type="molecule type" value="Genomic_DNA"/>
</dbReference>
<evidence type="ECO:0000256" key="7">
    <source>
        <dbReference type="ARBA" id="ARBA00023136"/>
    </source>
</evidence>
<accession>A0ABN3E2C6</accession>
<evidence type="ECO:0000313" key="9">
    <source>
        <dbReference type="EMBL" id="GAA2246700.1"/>
    </source>
</evidence>
<keyword evidence="6" id="KW-0811">Translocation</keyword>
<protein>
    <recommendedName>
        <fullName evidence="11">Sec-independent protein translocase TatB</fullName>
    </recommendedName>
</protein>
<keyword evidence="7" id="KW-0472">Membrane</keyword>
<dbReference type="InterPro" id="IPR003369">
    <property type="entry name" value="TatA/B/E"/>
</dbReference>
<evidence type="ECO:0000256" key="5">
    <source>
        <dbReference type="ARBA" id="ARBA00022989"/>
    </source>
</evidence>
<keyword evidence="10" id="KW-1185">Reference proteome</keyword>
<keyword evidence="5" id="KW-1133">Transmembrane helix</keyword>
<dbReference type="PRINTS" id="PR01506">
    <property type="entry name" value="TATBPROTEIN"/>
</dbReference>
<evidence type="ECO:0000256" key="1">
    <source>
        <dbReference type="ARBA" id="ARBA00004167"/>
    </source>
</evidence>
<keyword evidence="4" id="KW-0653">Protein transport</keyword>
<sequence length="145" mass="15499">MFGLTFEKLLLIGVIAAFIIGPQRLPLYAEKLGSFVRAVRGFTETAKSRVAEELGPDFDAEDWKKLDPRQYDPRRIVRDALAPEESAGEGSPEREPSASFDAPSSAPRVTPVAASAPPKPAKPIAPGGWQEAMLARVGPSSRGAA</sequence>
<proteinExistence type="predicted"/>
<comment type="subcellular location">
    <subcellularLocation>
        <location evidence="1">Membrane</location>
        <topology evidence="1">Single-pass membrane protein</topology>
    </subcellularLocation>
</comment>
<dbReference type="Proteomes" id="UP001500929">
    <property type="component" value="Unassembled WGS sequence"/>
</dbReference>
<gene>
    <name evidence="9" type="ORF">GCM10009851_35210</name>
</gene>
<reference evidence="9 10" key="1">
    <citation type="journal article" date="2019" name="Int. J. Syst. Evol. Microbiol.">
        <title>The Global Catalogue of Microorganisms (GCM) 10K type strain sequencing project: providing services to taxonomists for standard genome sequencing and annotation.</title>
        <authorList>
            <consortium name="The Broad Institute Genomics Platform"/>
            <consortium name="The Broad Institute Genome Sequencing Center for Infectious Disease"/>
            <person name="Wu L."/>
            <person name="Ma J."/>
        </authorList>
    </citation>
    <scope>NUCLEOTIDE SEQUENCE [LARGE SCALE GENOMIC DNA]</scope>
    <source>
        <strain evidence="9 10">JCM 16117</strain>
    </source>
</reference>
<evidence type="ECO:0000256" key="6">
    <source>
        <dbReference type="ARBA" id="ARBA00023010"/>
    </source>
</evidence>
<feature type="compositionally biased region" description="Low complexity" evidence="8">
    <location>
        <begin position="97"/>
        <end position="107"/>
    </location>
</feature>
<dbReference type="RefSeq" id="WP_259480849.1">
    <property type="nucleotide sequence ID" value="NZ_BAAAQY010000012.1"/>
</dbReference>
<keyword evidence="3" id="KW-0812">Transmembrane</keyword>
<evidence type="ECO:0000256" key="3">
    <source>
        <dbReference type="ARBA" id="ARBA00022692"/>
    </source>
</evidence>
<evidence type="ECO:0000313" key="10">
    <source>
        <dbReference type="Proteomes" id="UP001500929"/>
    </source>
</evidence>
<evidence type="ECO:0000256" key="2">
    <source>
        <dbReference type="ARBA" id="ARBA00022448"/>
    </source>
</evidence>
<evidence type="ECO:0000256" key="8">
    <source>
        <dbReference type="SAM" id="MobiDB-lite"/>
    </source>
</evidence>
<dbReference type="Pfam" id="PF02416">
    <property type="entry name" value="TatA_B_E"/>
    <property type="match status" value="1"/>
</dbReference>
<feature type="region of interest" description="Disordered" evidence="8">
    <location>
        <begin position="74"/>
        <end position="145"/>
    </location>
</feature>
<comment type="caution">
    <text evidence="9">The sequence shown here is derived from an EMBL/GenBank/DDBJ whole genome shotgun (WGS) entry which is preliminary data.</text>
</comment>